<dbReference type="SUPFAM" id="SSF101898">
    <property type="entry name" value="NHL repeat"/>
    <property type="match status" value="1"/>
</dbReference>
<evidence type="ECO:0000259" key="15">
    <source>
        <dbReference type="PROSITE" id="PS50110"/>
    </source>
</evidence>
<dbReference type="InterPro" id="IPR005467">
    <property type="entry name" value="His_kinase_dom"/>
</dbReference>
<keyword evidence="3 12" id="KW-0597">Phosphoprotein</keyword>
<dbReference type="Pfam" id="PF00512">
    <property type="entry name" value="HisKA"/>
    <property type="match status" value="1"/>
</dbReference>
<dbReference type="RefSeq" id="WP_261972491.1">
    <property type="nucleotide sequence ID" value="NZ_CP103460.1"/>
</dbReference>
<keyword evidence="11" id="KW-0804">Transcription</keyword>
<dbReference type="SUPFAM" id="SSF55874">
    <property type="entry name" value="ATPase domain of HSP90 chaperone/DNA topoisomerase II/histidine kinase"/>
    <property type="match status" value="1"/>
</dbReference>
<dbReference type="Gene3D" id="2.60.40.10">
    <property type="entry name" value="Immunoglobulins"/>
    <property type="match status" value="1"/>
</dbReference>
<feature type="modified residue" description="4-aspartylphosphate" evidence="12">
    <location>
        <position position="1129"/>
    </location>
</feature>
<dbReference type="PROSITE" id="PS00041">
    <property type="entry name" value="HTH_ARAC_FAMILY_1"/>
    <property type="match status" value="1"/>
</dbReference>
<dbReference type="PROSITE" id="PS01124">
    <property type="entry name" value="HTH_ARAC_FAMILY_2"/>
    <property type="match status" value="1"/>
</dbReference>
<evidence type="ECO:0000256" key="6">
    <source>
        <dbReference type="ARBA" id="ARBA00022777"/>
    </source>
</evidence>
<evidence type="ECO:0000313" key="16">
    <source>
        <dbReference type="EMBL" id="MDN3620783.1"/>
    </source>
</evidence>
<protein>
    <recommendedName>
        <fullName evidence="2">histidine kinase</fullName>
        <ecNumber evidence="2">2.7.13.3</ecNumber>
    </recommendedName>
</protein>
<dbReference type="Pfam" id="PF02518">
    <property type="entry name" value="HATPase_c"/>
    <property type="match status" value="1"/>
</dbReference>
<evidence type="ECO:0000256" key="9">
    <source>
        <dbReference type="ARBA" id="ARBA00023015"/>
    </source>
</evidence>
<dbReference type="Pfam" id="PF07495">
    <property type="entry name" value="Y_Y_Y"/>
    <property type="match status" value="1"/>
</dbReference>
<dbReference type="InterPro" id="IPR036097">
    <property type="entry name" value="HisK_dim/P_sf"/>
</dbReference>
<evidence type="ECO:0000256" key="7">
    <source>
        <dbReference type="ARBA" id="ARBA00022840"/>
    </source>
</evidence>
<dbReference type="EMBL" id="JAUFQH010000015">
    <property type="protein sequence ID" value="MDN3620783.1"/>
    <property type="molecule type" value="Genomic_DNA"/>
</dbReference>
<evidence type="ECO:0000259" key="13">
    <source>
        <dbReference type="PROSITE" id="PS01124"/>
    </source>
</evidence>
<dbReference type="Gene3D" id="3.30.565.10">
    <property type="entry name" value="Histidine kinase-like ATPase, C-terminal domain"/>
    <property type="match status" value="1"/>
</dbReference>
<reference evidence="16 17" key="1">
    <citation type="journal article" date="2014" name="Int. J. Syst. Evol. Microbiol.">
        <title>Complete genome sequence of Corynebacterium casei LMG S-19264T (=DSM 44701T), isolated from a smear-ripened cheese.</title>
        <authorList>
            <consortium name="US DOE Joint Genome Institute (JGI-PGF)"/>
            <person name="Walter F."/>
            <person name="Albersmeier A."/>
            <person name="Kalinowski J."/>
            <person name="Ruckert C."/>
        </authorList>
    </citation>
    <scope>NUCLEOTIDE SEQUENCE [LARGE SCALE GENOMIC DNA]</scope>
    <source>
        <strain evidence="16 17">CECT 8670</strain>
    </source>
</reference>
<dbReference type="SUPFAM" id="SSF47384">
    <property type="entry name" value="Homodimeric domain of signal transducing histidine kinase"/>
    <property type="match status" value="1"/>
</dbReference>
<dbReference type="PANTHER" id="PTHR43547:SF2">
    <property type="entry name" value="HYBRID SIGNAL TRANSDUCTION HISTIDINE KINASE C"/>
    <property type="match status" value="1"/>
</dbReference>
<feature type="domain" description="Histidine kinase" evidence="14">
    <location>
        <begin position="826"/>
        <end position="1045"/>
    </location>
</feature>
<dbReference type="InterPro" id="IPR009057">
    <property type="entry name" value="Homeodomain-like_sf"/>
</dbReference>
<evidence type="ECO:0000313" key="17">
    <source>
        <dbReference type="Proteomes" id="UP001228636"/>
    </source>
</evidence>
<dbReference type="PANTHER" id="PTHR43547">
    <property type="entry name" value="TWO-COMPONENT HISTIDINE KINASE"/>
    <property type="match status" value="1"/>
</dbReference>
<comment type="catalytic activity">
    <reaction evidence="1">
        <text>ATP + protein L-histidine = ADP + protein N-phospho-L-histidine.</text>
        <dbReference type="EC" id="2.7.13.3"/>
    </reaction>
</comment>
<evidence type="ECO:0000256" key="3">
    <source>
        <dbReference type="ARBA" id="ARBA00022553"/>
    </source>
</evidence>
<evidence type="ECO:0000256" key="4">
    <source>
        <dbReference type="ARBA" id="ARBA00022679"/>
    </source>
</evidence>
<keyword evidence="7" id="KW-0067">ATP-binding</keyword>
<dbReference type="Gene3D" id="1.10.10.60">
    <property type="entry name" value="Homeodomain-like"/>
    <property type="match status" value="1"/>
</dbReference>
<evidence type="ECO:0000256" key="2">
    <source>
        <dbReference type="ARBA" id="ARBA00012438"/>
    </source>
</evidence>
<dbReference type="SUPFAM" id="SSF46689">
    <property type="entry name" value="Homeodomain-like"/>
    <property type="match status" value="1"/>
</dbReference>
<evidence type="ECO:0000256" key="12">
    <source>
        <dbReference type="PROSITE-ProRule" id="PRU00169"/>
    </source>
</evidence>
<evidence type="ECO:0000256" key="5">
    <source>
        <dbReference type="ARBA" id="ARBA00022741"/>
    </source>
</evidence>
<dbReference type="EC" id="2.7.13.3" evidence="2"/>
<dbReference type="InterPro" id="IPR011006">
    <property type="entry name" value="CheY-like_superfamily"/>
</dbReference>
<keyword evidence="9" id="KW-0805">Transcription regulation</keyword>
<keyword evidence="10" id="KW-0238">DNA-binding</keyword>
<dbReference type="SUPFAM" id="SSF63829">
    <property type="entry name" value="Calcium-dependent phosphotriesterase"/>
    <property type="match status" value="2"/>
</dbReference>
<dbReference type="PROSITE" id="PS50109">
    <property type="entry name" value="HIS_KIN"/>
    <property type="match status" value="1"/>
</dbReference>
<evidence type="ECO:0000256" key="1">
    <source>
        <dbReference type="ARBA" id="ARBA00000085"/>
    </source>
</evidence>
<dbReference type="SMART" id="SM00342">
    <property type="entry name" value="HTH_ARAC"/>
    <property type="match status" value="1"/>
</dbReference>
<dbReference type="InterPro" id="IPR011110">
    <property type="entry name" value="Reg_prop"/>
</dbReference>
<dbReference type="Proteomes" id="UP001228636">
    <property type="component" value="Unassembled WGS sequence"/>
</dbReference>
<evidence type="ECO:0000259" key="14">
    <source>
        <dbReference type="PROSITE" id="PS50109"/>
    </source>
</evidence>
<dbReference type="FunFam" id="3.30.565.10:FF:000037">
    <property type="entry name" value="Hybrid sensor histidine kinase/response regulator"/>
    <property type="match status" value="1"/>
</dbReference>
<feature type="domain" description="Response regulatory" evidence="15">
    <location>
        <begin position="1081"/>
        <end position="1196"/>
    </location>
</feature>
<dbReference type="InterPro" id="IPR013783">
    <property type="entry name" value="Ig-like_fold"/>
</dbReference>
<dbReference type="Gene3D" id="2.130.10.10">
    <property type="entry name" value="YVTN repeat-like/Quinoprotein amine dehydrogenase"/>
    <property type="match status" value="3"/>
</dbReference>
<keyword evidence="4" id="KW-0808">Transferase</keyword>
<keyword evidence="5" id="KW-0547">Nucleotide-binding</keyword>
<dbReference type="SMART" id="SM00387">
    <property type="entry name" value="HATPase_c"/>
    <property type="match status" value="1"/>
</dbReference>
<dbReference type="InterPro" id="IPR003594">
    <property type="entry name" value="HATPase_dom"/>
</dbReference>
<feature type="domain" description="HTH araC/xylS-type" evidence="13">
    <location>
        <begin position="1228"/>
        <end position="1326"/>
    </location>
</feature>
<evidence type="ECO:0000256" key="8">
    <source>
        <dbReference type="ARBA" id="ARBA00023012"/>
    </source>
</evidence>
<name>A0AAJ1QYR1_9FLAO</name>
<dbReference type="SMART" id="SM00388">
    <property type="entry name" value="HisKA"/>
    <property type="match status" value="1"/>
</dbReference>
<dbReference type="SMART" id="SM00448">
    <property type="entry name" value="REC"/>
    <property type="match status" value="1"/>
</dbReference>
<dbReference type="InterPro" id="IPR003661">
    <property type="entry name" value="HisK_dim/P_dom"/>
</dbReference>
<sequence length="1326" mass="152965">MIKKLSLLFTLLSILHINGQSLNFEHYGLKDGLSQSSIRNIVQDNHGFLWIATFGGVNRFDGYEFKMFKSEFNDPNFIQANEVVDMELDSKENLWVGTTFGLFKYHIPTGTNKTYNHKLDDKSSLAGDEIRTVYLDKSNRLWVGTKFDGISFYDDEKDSFHSLKVENVRNVRSIQEAQDGRYWFSTFNKGIFSFELSENNELVDLKSHKLIAKNQSVIPEIYFLFEDKKFDLFAGTKKGIFKLNKLKNEFELLPQKNEEDYFRCITKGPNDNYWLGTLNGLIKCENIEGISSGEYERYNSKNTELHSLSNNYILSLLFDKSSVLWIGTENGFEKYDAYDNQFKSISRNFSDHYSFPNVSSFAKIIGGELLVGTHSNGLYINKNNKFKRILPQYNNIATIYTVDNKIFYIGLWSGQIVKYNYLNNKESLIDVGFKNSPIFSFYKINEDEFLIGAKGEGLILYNFSSKKSRFVNREKLGKLDINKIVKTSNNIFWIASEDGIYKLNYETEEAKVYKSEVSELSNDRIKDIVIDKKGKVWVGTRQGLKYYDPISDSFKVEIENVNLHKNWVTDIAIDSTGVMWLNMNYNQLGKYNPKEKDFRLFYVNNGIRSNAENKKGFLLFDNSKIYIGGDNEIIYFSPSKLRENKIAPLPIISEFKIQNKIINPGTEVNGEVIMLEELNYSKKVDLSYENRNFSIKFSVPSFVKEGRNEFKYKLEGLDEDWHTVNNDSRTIQYANLFPNEYVLKIKAANNDGYWSETVSYYINIKPPFWLTYKAFLLLILVLSVLVYMVKNQISNRLKLKNALLMEKVKRERDEKLNNEKLRFFTNISHELRTPLTLILGPVKQLLEKQDRSDYEVGRIKLIDQNAMRLLQLVNQILDFRRAQTGELKLKVSATEIVSSTKSIFSSFNQLADDKQISYSFNSELEKIEGWIDVDKYNKILFNLLSNALKFTKNYGTVDLFLGISEDKTDRIVIEVSDDGIGIPKKSQEKVFDRFYQATNSKDNTTGTGIGLSLVQSLIKLHKGKITLESEVDKGTTFIVEIPFCKESFSKKEIFELPLKPVQEKSKKVITKVKQSTEVKQRILLIEDNVEVRKFLVDYLSDSYKVYEADNGKEGLQVCRKIKPDLCVVDVMMPIMDGFKFVEELKADENISNTAIVMLTALSENENKIKGYSIGVDGYLVKPFDASLLKTRIENILKIRFNLKQQFSGEVESDVTALAHSQIDVELISRLTELIKENISNPDLSSTFLCEQLAMSSSKLYRKIKQLTDLSPNEFIRTVRLKKSAILLKTKNHNVSEVATMVGFNDPLYFSRVFKKQFGYSPSKLIK</sequence>
<dbReference type="SUPFAM" id="SSF52172">
    <property type="entry name" value="CheY-like"/>
    <property type="match status" value="1"/>
</dbReference>
<evidence type="ECO:0000256" key="10">
    <source>
        <dbReference type="ARBA" id="ARBA00023125"/>
    </source>
</evidence>
<dbReference type="InterPro" id="IPR015943">
    <property type="entry name" value="WD40/YVTN_repeat-like_dom_sf"/>
</dbReference>
<dbReference type="InterPro" id="IPR004358">
    <property type="entry name" value="Sig_transdc_His_kin-like_C"/>
</dbReference>
<evidence type="ECO:0000256" key="11">
    <source>
        <dbReference type="ARBA" id="ARBA00023163"/>
    </source>
</evidence>
<dbReference type="FunFam" id="1.10.287.130:FF:000034">
    <property type="entry name" value="Two-component system sensor histidine kinase/response regulator"/>
    <property type="match status" value="1"/>
</dbReference>
<dbReference type="GO" id="GO:0000155">
    <property type="term" value="F:phosphorelay sensor kinase activity"/>
    <property type="evidence" value="ECO:0007669"/>
    <property type="project" value="InterPro"/>
</dbReference>
<dbReference type="InterPro" id="IPR036890">
    <property type="entry name" value="HATPase_C_sf"/>
</dbReference>
<dbReference type="GO" id="GO:0043565">
    <property type="term" value="F:sequence-specific DNA binding"/>
    <property type="evidence" value="ECO:0007669"/>
    <property type="project" value="InterPro"/>
</dbReference>
<keyword evidence="6" id="KW-0418">Kinase</keyword>
<keyword evidence="8" id="KW-0902">Two-component regulatory system</keyword>
<dbReference type="Pfam" id="PF00072">
    <property type="entry name" value="Response_reg"/>
    <property type="match status" value="1"/>
</dbReference>
<dbReference type="CDD" id="cd00082">
    <property type="entry name" value="HisKA"/>
    <property type="match status" value="1"/>
</dbReference>
<dbReference type="Gene3D" id="3.40.50.2300">
    <property type="match status" value="1"/>
</dbReference>
<proteinExistence type="predicted"/>
<dbReference type="Pfam" id="PF12833">
    <property type="entry name" value="HTH_18"/>
    <property type="match status" value="1"/>
</dbReference>
<organism evidence="16 17">
    <name type="scientific">Polaribacter sejongensis</name>
    <dbReference type="NCBI Taxonomy" id="985043"/>
    <lineage>
        <taxon>Bacteria</taxon>
        <taxon>Pseudomonadati</taxon>
        <taxon>Bacteroidota</taxon>
        <taxon>Flavobacteriia</taxon>
        <taxon>Flavobacteriales</taxon>
        <taxon>Flavobacteriaceae</taxon>
    </lineage>
</organism>
<dbReference type="InterPro" id="IPR018060">
    <property type="entry name" value="HTH_AraC"/>
</dbReference>
<accession>A0AAJ1QYR1</accession>
<dbReference type="Pfam" id="PF07494">
    <property type="entry name" value="Reg_prop"/>
    <property type="match status" value="4"/>
</dbReference>
<dbReference type="Gene3D" id="1.10.287.130">
    <property type="match status" value="1"/>
</dbReference>
<dbReference type="InterPro" id="IPR011123">
    <property type="entry name" value="Y_Y_Y"/>
</dbReference>
<dbReference type="PRINTS" id="PR00344">
    <property type="entry name" value="BCTRLSENSOR"/>
</dbReference>
<comment type="caution">
    <text evidence="16">The sequence shown here is derived from an EMBL/GenBank/DDBJ whole genome shotgun (WGS) entry which is preliminary data.</text>
</comment>
<dbReference type="CDD" id="cd17574">
    <property type="entry name" value="REC_OmpR"/>
    <property type="match status" value="1"/>
</dbReference>
<gene>
    <name evidence="16" type="ORF">QWY81_15060</name>
</gene>
<dbReference type="InterPro" id="IPR001789">
    <property type="entry name" value="Sig_transdc_resp-reg_receiver"/>
</dbReference>
<dbReference type="InterPro" id="IPR018062">
    <property type="entry name" value="HTH_AraC-typ_CS"/>
</dbReference>
<dbReference type="GO" id="GO:0003700">
    <property type="term" value="F:DNA-binding transcription factor activity"/>
    <property type="evidence" value="ECO:0007669"/>
    <property type="project" value="InterPro"/>
</dbReference>
<dbReference type="GO" id="GO:0005524">
    <property type="term" value="F:ATP binding"/>
    <property type="evidence" value="ECO:0007669"/>
    <property type="project" value="UniProtKB-KW"/>
</dbReference>
<dbReference type="PROSITE" id="PS50110">
    <property type="entry name" value="RESPONSE_REGULATORY"/>
    <property type="match status" value="1"/>
</dbReference>